<dbReference type="Proteomes" id="UP000034487">
    <property type="component" value="Unassembled WGS sequence"/>
</dbReference>
<proteinExistence type="predicted"/>
<reference evidence="1 2" key="1">
    <citation type="journal article" date="2015" name="Nature">
        <title>rRNA introns, odd ribosomes, and small enigmatic genomes across a large radiation of phyla.</title>
        <authorList>
            <person name="Brown C.T."/>
            <person name="Hug L.A."/>
            <person name="Thomas B.C."/>
            <person name="Sharon I."/>
            <person name="Castelle C.J."/>
            <person name="Singh A."/>
            <person name="Wilkins M.J."/>
            <person name="Williams K.H."/>
            <person name="Banfield J.F."/>
        </authorList>
    </citation>
    <scope>NUCLEOTIDE SEQUENCE [LARGE SCALE GENOMIC DNA]</scope>
</reference>
<dbReference type="EMBL" id="LCMV01000028">
    <property type="protein sequence ID" value="KKU43367.1"/>
    <property type="molecule type" value="Genomic_DNA"/>
</dbReference>
<evidence type="ECO:0000313" key="1">
    <source>
        <dbReference type="EMBL" id="KKU43367.1"/>
    </source>
</evidence>
<comment type="caution">
    <text evidence="1">The sequence shown here is derived from an EMBL/GenBank/DDBJ whole genome shotgun (WGS) entry which is preliminary data.</text>
</comment>
<sequence>MVSCVSCGATCEVVGSNPERFDCILPLCLACHREVESRFDWIVAENVKDSALKTHNGLVGRLFQSAEISSLGMDNYELPSHPILVGYWLLALSAKQQGLEMSVLMSWCGNSYVEPVINGLKMLNRPLFVG</sequence>
<organism evidence="1 2">
    <name type="scientific">Berkelbacteria bacterium GW2011_GWA2_46_7</name>
    <dbReference type="NCBI Taxonomy" id="1618335"/>
    <lineage>
        <taxon>Bacteria</taxon>
        <taxon>Candidatus Berkelbacteria</taxon>
    </lineage>
</organism>
<protein>
    <submittedName>
        <fullName evidence="1">Uncharacterized protein</fullName>
    </submittedName>
</protein>
<evidence type="ECO:0000313" key="2">
    <source>
        <dbReference type="Proteomes" id="UP000034487"/>
    </source>
</evidence>
<dbReference type="AlphaFoldDB" id="A0A0G1QEV9"/>
<gene>
    <name evidence="1" type="ORF">UX60_C0028G0002</name>
</gene>
<accession>A0A0G1QEV9</accession>
<name>A0A0G1QEV9_9BACT</name>